<dbReference type="PANTHER" id="PTHR10658:SF11">
    <property type="entry name" value="VIBRATOR, ISOFORM B"/>
    <property type="match status" value="1"/>
</dbReference>
<dbReference type="Proteomes" id="UP000678393">
    <property type="component" value="Unassembled WGS sequence"/>
</dbReference>
<dbReference type="AlphaFoldDB" id="A0A8S3YN87"/>
<proteinExistence type="predicted"/>
<sequence>MQNHSIKEFSHSLKEFRVVLPMSVDEYHIGQLWSVAQASKNETGGGEGVEVKVNEPFDETNNAPSPKLRANGIDFTHGQYTHKIYHLSSKVPGFVRILAPKGSLEIHEKAWNAYPYCRTVITNPDFMKDDFYIIIESFHAPDNGNTYNIHGLQGRDLMAREVVKIDIANDKVAPKDYKPEWDPCLVGSPKAGRPPLPRDKTGEWMNKVKPIMCAYKLVKVWFKWFGLQKRMEAFALVQEQRLFLNFHRQVVCWTDEFYGLTMEDIRRLEAEVKEELERQRQEGPVRGMTVSEKDEES</sequence>
<gene>
    <name evidence="3" type="ORF">CUNI_LOCUS4205</name>
</gene>
<dbReference type="GO" id="GO:0031210">
    <property type="term" value="F:phosphatidylcholine binding"/>
    <property type="evidence" value="ECO:0007669"/>
    <property type="project" value="TreeGrafter"/>
</dbReference>
<name>A0A8S3YN87_9EUPU</name>
<organism evidence="3 4">
    <name type="scientific">Candidula unifasciata</name>
    <dbReference type="NCBI Taxonomy" id="100452"/>
    <lineage>
        <taxon>Eukaryota</taxon>
        <taxon>Metazoa</taxon>
        <taxon>Spiralia</taxon>
        <taxon>Lophotrochozoa</taxon>
        <taxon>Mollusca</taxon>
        <taxon>Gastropoda</taxon>
        <taxon>Heterobranchia</taxon>
        <taxon>Euthyneura</taxon>
        <taxon>Panpulmonata</taxon>
        <taxon>Eupulmonata</taxon>
        <taxon>Stylommatophora</taxon>
        <taxon>Helicina</taxon>
        <taxon>Helicoidea</taxon>
        <taxon>Geomitridae</taxon>
        <taxon>Candidula</taxon>
    </lineage>
</organism>
<dbReference type="GO" id="GO:0005737">
    <property type="term" value="C:cytoplasm"/>
    <property type="evidence" value="ECO:0007669"/>
    <property type="project" value="TreeGrafter"/>
</dbReference>
<evidence type="ECO:0000313" key="3">
    <source>
        <dbReference type="EMBL" id="CAG5118647.1"/>
    </source>
</evidence>
<comment type="caution">
    <text evidence="3">The sequence shown here is derived from an EMBL/GenBank/DDBJ whole genome shotgun (WGS) entry which is preliminary data.</text>
</comment>
<protein>
    <recommendedName>
        <fullName evidence="2">Phosphatidylinositol transfer protein N-terminal domain-containing protein</fullName>
    </recommendedName>
</protein>
<feature type="region of interest" description="Disordered" evidence="1">
    <location>
        <begin position="276"/>
        <end position="297"/>
    </location>
</feature>
<dbReference type="SUPFAM" id="SSF55961">
    <property type="entry name" value="Bet v1-like"/>
    <property type="match status" value="1"/>
</dbReference>
<dbReference type="PANTHER" id="PTHR10658">
    <property type="entry name" value="PHOSPHATIDYLINOSITOL TRANSFER PROTEIN"/>
    <property type="match status" value="1"/>
</dbReference>
<dbReference type="Gene3D" id="3.30.530.20">
    <property type="match status" value="1"/>
</dbReference>
<dbReference type="GO" id="GO:0035091">
    <property type="term" value="F:phosphatidylinositol binding"/>
    <property type="evidence" value="ECO:0007669"/>
    <property type="project" value="TreeGrafter"/>
</dbReference>
<evidence type="ECO:0000313" key="4">
    <source>
        <dbReference type="Proteomes" id="UP000678393"/>
    </source>
</evidence>
<dbReference type="PRINTS" id="PR00391">
    <property type="entry name" value="PITRANSFER"/>
</dbReference>
<dbReference type="Pfam" id="PF02121">
    <property type="entry name" value="IP_trans"/>
    <property type="match status" value="1"/>
</dbReference>
<accession>A0A8S3YN87</accession>
<dbReference type="EMBL" id="CAJHNH020000585">
    <property type="protein sequence ID" value="CAG5118647.1"/>
    <property type="molecule type" value="Genomic_DNA"/>
</dbReference>
<dbReference type="InterPro" id="IPR023393">
    <property type="entry name" value="START-like_dom_sf"/>
</dbReference>
<dbReference type="InterPro" id="IPR001666">
    <property type="entry name" value="PI_transfer"/>
</dbReference>
<evidence type="ECO:0000259" key="2">
    <source>
        <dbReference type="Pfam" id="PF02121"/>
    </source>
</evidence>
<keyword evidence="4" id="KW-1185">Reference proteome</keyword>
<dbReference type="InterPro" id="IPR055261">
    <property type="entry name" value="PI_transfer_N"/>
</dbReference>
<dbReference type="OrthoDB" id="18453at2759"/>
<dbReference type="GO" id="GO:0008525">
    <property type="term" value="F:phosphatidylcholine transporter activity"/>
    <property type="evidence" value="ECO:0007669"/>
    <property type="project" value="TreeGrafter"/>
</dbReference>
<dbReference type="FunFam" id="3.30.530.20:FF:000025">
    <property type="entry name" value="Phosphatidylinositol transfer protein beta"/>
    <property type="match status" value="1"/>
</dbReference>
<dbReference type="GO" id="GO:0008526">
    <property type="term" value="F:phosphatidylinositol transfer activity"/>
    <property type="evidence" value="ECO:0007669"/>
    <property type="project" value="TreeGrafter"/>
</dbReference>
<feature type="domain" description="Phosphatidylinositol transfer protein N-terminal" evidence="2">
    <location>
        <begin position="13"/>
        <end position="274"/>
    </location>
</feature>
<evidence type="ECO:0000256" key="1">
    <source>
        <dbReference type="SAM" id="MobiDB-lite"/>
    </source>
</evidence>
<reference evidence="3" key="1">
    <citation type="submission" date="2021-04" db="EMBL/GenBank/DDBJ databases">
        <authorList>
            <consortium name="Molecular Ecology Group"/>
        </authorList>
    </citation>
    <scope>NUCLEOTIDE SEQUENCE</scope>
</reference>